<dbReference type="InterPro" id="IPR023210">
    <property type="entry name" value="NADP_OxRdtase_dom"/>
</dbReference>
<dbReference type="InterPro" id="IPR020471">
    <property type="entry name" value="AKR"/>
</dbReference>
<reference evidence="3 4" key="1">
    <citation type="submission" date="2022-05" db="EMBL/GenBank/DDBJ databases">
        <title>Microbulbifer sp. nov., isolated from sponge.</title>
        <authorList>
            <person name="Gao L."/>
        </authorList>
    </citation>
    <scope>NUCLEOTIDE SEQUENCE [LARGE SCALE GENOMIC DNA]</scope>
    <source>
        <strain evidence="3 4">MI-G</strain>
    </source>
</reference>
<dbReference type="Pfam" id="PF00248">
    <property type="entry name" value="Aldo_ket_red"/>
    <property type="match status" value="1"/>
</dbReference>
<protein>
    <submittedName>
        <fullName evidence="3">Aldo/keto reductase</fullName>
    </submittedName>
</protein>
<sequence>MRNKMQFRPMGHSGISASVIGLGTWAMGGWKWGGGDDKSSIDAVRASMDSGVTLIDTAPAYGLGRSETLVGEAVKGRRDEVVLATKCGLVWHTDKGNYFLDEDGKKVHRYLGKESIFYEAEQSLKRLGTDYIDLYITHWQDSTTPIAETMEALLTLKKQGKIRAIGISNASVEDFRAYVAAGQLDAIQECYSMLDRGIEHTLLPLCKQYDVAMLSYSTLALGLLSGKVAADRVFEGDDLRLNNPRFSIENRMKIQEFLQSIEGIAKAHDLSVAQTVIAWTLAQAGITYALCGARNVKQATENADAGIVRLTGDELDQITRAIEHDLADFDNSATT</sequence>
<name>A0ABY9EH94_9GAMM</name>
<keyword evidence="1" id="KW-0560">Oxidoreductase</keyword>
<gene>
    <name evidence="3" type="ORF">M8T91_06455</name>
</gene>
<keyword evidence="4" id="KW-1185">Reference proteome</keyword>
<dbReference type="Gene3D" id="3.20.20.100">
    <property type="entry name" value="NADP-dependent oxidoreductase domain"/>
    <property type="match status" value="1"/>
</dbReference>
<dbReference type="EMBL" id="CP098023">
    <property type="protein sequence ID" value="WKD51059.1"/>
    <property type="molecule type" value="Genomic_DNA"/>
</dbReference>
<evidence type="ECO:0000259" key="2">
    <source>
        <dbReference type="Pfam" id="PF00248"/>
    </source>
</evidence>
<feature type="domain" description="NADP-dependent oxidoreductase" evidence="2">
    <location>
        <begin position="20"/>
        <end position="322"/>
    </location>
</feature>
<organism evidence="3 4">
    <name type="scientific">Microbulbifer spongiae</name>
    <dbReference type="NCBI Taxonomy" id="2944933"/>
    <lineage>
        <taxon>Bacteria</taxon>
        <taxon>Pseudomonadati</taxon>
        <taxon>Pseudomonadota</taxon>
        <taxon>Gammaproteobacteria</taxon>
        <taxon>Cellvibrionales</taxon>
        <taxon>Microbulbiferaceae</taxon>
        <taxon>Microbulbifer</taxon>
    </lineage>
</organism>
<dbReference type="PRINTS" id="PR00069">
    <property type="entry name" value="ALDKETRDTASE"/>
</dbReference>
<proteinExistence type="predicted"/>
<evidence type="ECO:0000313" key="4">
    <source>
        <dbReference type="Proteomes" id="UP001321520"/>
    </source>
</evidence>
<evidence type="ECO:0000313" key="3">
    <source>
        <dbReference type="EMBL" id="WKD51059.1"/>
    </source>
</evidence>
<dbReference type="Proteomes" id="UP001321520">
    <property type="component" value="Chromosome"/>
</dbReference>
<evidence type="ECO:0000256" key="1">
    <source>
        <dbReference type="ARBA" id="ARBA00023002"/>
    </source>
</evidence>
<dbReference type="InterPro" id="IPR050523">
    <property type="entry name" value="AKR_Detox_Biosynth"/>
</dbReference>
<dbReference type="PANTHER" id="PTHR43364">
    <property type="entry name" value="NADH-SPECIFIC METHYLGLYOXAL REDUCTASE-RELATED"/>
    <property type="match status" value="1"/>
</dbReference>
<dbReference type="InterPro" id="IPR036812">
    <property type="entry name" value="NAD(P)_OxRdtase_dom_sf"/>
</dbReference>
<dbReference type="SUPFAM" id="SSF51430">
    <property type="entry name" value="NAD(P)-linked oxidoreductase"/>
    <property type="match status" value="1"/>
</dbReference>
<dbReference type="PANTHER" id="PTHR43364:SF4">
    <property type="entry name" value="NAD(P)-LINKED OXIDOREDUCTASE SUPERFAMILY PROTEIN"/>
    <property type="match status" value="1"/>
</dbReference>
<accession>A0ABY9EH94</accession>
<dbReference type="RefSeq" id="WP_301417969.1">
    <property type="nucleotide sequence ID" value="NZ_CP098023.1"/>
</dbReference>